<evidence type="ECO:0000313" key="9">
    <source>
        <dbReference type="Proteomes" id="UP000050489"/>
    </source>
</evidence>
<evidence type="ECO:0000313" key="11">
    <source>
        <dbReference type="Proteomes" id="UP000247823"/>
    </source>
</evidence>
<keyword evidence="4" id="KW-0804">Transcription</keyword>
<name>A0A0G3SN16_SERMA</name>
<dbReference type="EMBL" id="LJEX02000125">
    <property type="protein sequence ID" value="OCO81182.1"/>
    <property type="molecule type" value="Genomic_DNA"/>
</dbReference>
<dbReference type="PANTHER" id="PTHR30126">
    <property type="entry name" value="HTH-TYPE TRANSCRIPTIONAL REGULATOR"/>
    <property type="match status" value="1"/>
</dbReference>
<dbReference type="InterPro" id="IPR036390">
    <property type="entry name" value="WH_DNA-bd_sf"/>
</dbReference>
<dbReference type="AlphaFoldDB" id="A0A0G3SN16"/>
<comment type="similarity">
    <text evidence="1">Belongs to the LysR transcriptional regulatory family.</text>
</comment>
<evidence type="ECO:0000313" key="10">
    <source>
        <dbReference type="Proteomes" id="UP000245399"/>
    </source>
</evidence>
<dbReference type="EMBL" id="CP029449">
    <property type="protein sequence ID" value="AWL68374.1"/>
    <property type="molecule type" value="Genomic_DNA"/>
</dbReference>
<keyword evidence="3" id="KW-0238">DNA-binding</keyword>
<dbReference type="RefSeq" id="WP_038878382.1">
    <property type="nucleotide sequence ID" value="NZ_CABMHU010000060.1"/>
</dbReference>
<dbReference type="GO" id="GO:0003700">
    <property type="term" value="F:DNA-binding transcription factor activity"/>
    <property type="evidence" value="ECO:0007669"/>
    <property type="project" value="InterPro"/>
</dbReference>
<dbReference type="Gene3D" id="3.40.190.290">
    <property type="match status" value="1"/>
</dbReference>
<organism evidence="7 9">
    <name type="scientific">Serratia marcescens</name>
    <dbReference type="NCBI Taxonomy" id="615"/>
    <lineage>
        <taxon>Bacteria</taxon>
        <taxon>Pseudomonadati</taxon>
        <taxon>Pseudomonadota</taxon>
        <taxon>Gammaproteobacteria</taxon>
        <taxon>Enterobacterales</taxon>
        <taxon>Yersiniaceae</taxon>
        <taxon>Serratia</taxon>
    </lineage>
</organism>
<dbReference type="SUPFAM" id="SSF46785">
    <property type="entry name" value="Winged helix' DNA-binding domain"/>
    <property type="match status" value="1"/>
</dbReference>
<evidence type="ECO:0000256" key="3">
    <source>
        <dbReference type="ARBA" id="ARBA00023125"/>
    </source>
</evidence>
<feature type="domain" description="HTH lysR-type" evidence="5">
    <location>
        <begin position="15"/>
        <end position="72"/>
    </location>
</feature>
<dbReference type="PROSITE" id="PS50931">
    <property type="entry name" value="HTH_LYSR"/>
    <property type="match status" value="1"/>
</dbReference>
<proteinExistence type="inferred from homology"/>
<keyword evidence="11" id="KW-1185">Reference proteome</keyword>
<evidence type="ECO:0000256" key="2">
    <source>
        <dbReference type="ARBA" id="ARBA00023015"/>
    </source>
</evidence>
<dbReference type="GO" id="GO:0000976">
    <property type="term" value="F:transcription cis-regulatory region binding"/>
    <property type="evidence" value="ECO:0007669"/>
    <property type="project" value="TreeGrafter"/>
</dbReference>
<evidence type="ECO:0000313" key="8">
    <source>
        <dbReference type="EMBL" id="PYA65973.1"/>
    </source>
</evidence>
<keyword evidence="2" id="KW-0805">Transcription regulation</keyword>
<dbReference type="Proteomes" id="UP000050489">
    <property type="component" value="Unassembled WGS sequence"/>
</dbReference>
<gene>
    <name evidence="7" type="ORF">AN695_0205070</name>
    <name evidence="6" type="ORF">DKC05_12235</name>
    <name evidence="8" type="ORF">DMW51_14255</name>
</gene>
<sequence>MQVKKRALLGQLSDMDLRLLRVFKAVVDCGGMSAAELELNISLSTISKHIKDLEQRLGLTLCQRGREGFAVTDEGLLIYQETVNLLAATEAFRRGVDEVHQRMGGQLHVAIFDHTVSNPQAQIGRAIALFSERAPEVSLQMYVEPINTIERGVIDGQFQVGVIPMHRSAESLSYHSLFSERMFLYCGAQHELFSAPHETLNWDLLHNYAFAGLGYHSPNMELSLQQHLHRKATGFAQESIATLILSGKYVGFLPDHYAAFFVAQNMMRAIKPALFRYHCEYSSVLRRSPVPQRVVKLFHECLLAAHGTA</sequence>
<dbReference type="InterPro" id="IPR036388">
    <property type="entry name" value="WH-like_DNA-bd_sf"/>
</dbReference>
<dbReference type="Pfam" id="PF00126">
    <property type="entry name" value="HTH_1"/>
    <property type="match status" value="1"/>
</dbReference>
<dbReference type="Pfam" id="PF03466">
    <property type="entry name" value="LysR_substrate"/>
    <property type="match status" value="1"/>
</dbReference>
<dbReference type="PANTHER" id="PTHR30126:SF98">
    <property type="entry name" value="HTH-TYPE TRANSCRIPTIONAL ACTIVATOR BAUR"/>
    <property type="match status" value="1"/>
</dbReference>
<evidence type="ECO:0000256" key="1">
    <source>
        <dbReference type="ARBA" id="ARBA00009437"/>
    </source>
</evidence>
<dbReference type="Gene3D" id="1.10.10.10">
    <property type="entry name" value="Winged helix-like DNA-binding domain superfamily/Winged helix DNA-binding domain"/>
    <property type="match status" value="1"/>
</dbReference>
<dbReference type="Proteomes" id="UP000247823">
    <property type="component" value="Unassembled WGS sequence"/>
</dbReference>
<protein>
    <submittedName>
        <fullName evidence="7">LysR family transcriptional regulator</fullName>
    </submittedName>
</protein>
<reference evidence="8" key="5">
    <citation type="submission" date="2018-06" db="EMBL/GenBank/DDBJ databases">
        <authorList>
            <person name="Martins R.C."/>
            <person name="Perdigao-Neto L.V."/>
            <person name="Costa S.F."/>
            <person name="Levin A.S.S."/>
        </authorList>
    </citation>
    <scope>NUCLEOTIDE SEQUENCE</scope>
    <source>
        <strain evidence="8">1283</strain>
    </source>
</reference>
<reference evidence="7" key="2">
    <citation type="journal article" date="2017" name="PLoS ONE">
        <title>Genomic and phenotypic characterisation of fluoroquinolone resistance mechanisms in Enterobacteriaceae in Durban, South Africa.</title>
        <authorList>
            <person name="Osei Sekyere J."/>
            <person name="Amoako D.G."/>
        </authorList>
    </citation>
    <scope>NUCLEOTIDE SEQUENCE</scope>
    <source>
        <strain evidence="7">945174350</strain>
    </source>
</reference>
<reference evidence="9" key="1">
    <citation type="submission" date="2016-04" db="EMBL/GenBank/DDBJ databases">
        <authorList>
            <person name="Osei Sekyere J."/>
            <person name="Sivertsen A."/>
            <person name="Pedersen A.T."/>
            <person name="Sundsfjord A."/>
        </authorList>
    </citation>
    <scope>NUCLEOTIDE SEQUENCE [LARGE SCALE GENOMIC DNA]</scope>
    <source>
        <strain evidence="9">945174350</strain>
    </source>
</reference>
<dbReference type="Proteomes" id="UP000245399">
    <property type="component" value="Chromosome"/>
</dbReference>
<dbReference type="EMBL" id="QJQB01000328">
    <property type="protein sequence ID" value="PYA65973.1"/>
    <property type="molecule type" value="Genomic_DNA"/>
</dbReference>
<evidence type="ECO:0000259" key="5">
    <source>
        <dbReference type="PROSITE" id="PS50931"/>
    </source>
</evidence>
<evidence type="ECO:0000313" key="6">
    <source>
        <dbReference type="EMBL" id="AWL68374.1"/>
    </source>
</evidence>
<evidence type="ECO:0000256" key="4">
    <source>
        <dbReference type="ARBA" id="ARBA00023163"/>
    </source>
</evidence>
<dbReference type="InterPro" id="IPR000847">
    <property type="entry name" value="LysR_HTH_N"/>
</dbReference>
<reference evidence="8" key="4">
    <citation type="submission" date="2018-06" db="EMBL/GenBank/DDBJ databases">
        <title>Serratia marcescens genome sequencing and assembly.</title>
        <authorList>
            <person name="Martins R.C.R."/>
            <person name="Perdigao-Neto L.V."/>
            <person name="Costa S.F."/>
            <person name="Levin A.S.S."/>
        </authorList>
    </citation>
    <scope>NUCLEOTIDE SEQUENCE</scope>
    <source>
        <strain evidence="8">1283</strain>
    </source>
</reference>
<dbReference type="SUPFAM" id="SSF53850">
    <property type="entry name" value="Periplasmic binding protein-like II"/>
    <property type="match status" value="1"/>
</dbReference>
<dbReference type="CDD" id="cd05466">
    <property type="entry name" value="PBP2_LTTR_substrate"/>
    <property type="match status" value="1"/>
</dbReference>
<dbReference type="InterPro" id="IPR005119">
    <property type="entry name" value="LysR_subst-bd"/>
</dbReference>
<accession>A0A0G3SN16</accession>
<reference evidence="6 10" key="3">
    <citation type="submission" date="2018-05" db="EMBL/GenBank/DDBJ databases">
        <title>Klebsiella quasipneumonaiae provides a window into carbapenemase gene transfer, plasmid rearrangements and nosocomial acquisition from the hospital environment.</title>
        <authorList>
            <person name="Mathers A.J."/>
            <person name="Vegesana K."/>
            <person name="Stoesser N."/>
            <person name="Crook D."/>
            <person name="Vaughan A."/>
            <person name="Barry K."/>
            <person name="Parikh H."/>
            <person name="Sebra R."/>
            <person name="Kotay S."/>
            <person name="Walker A.S."/>
            <person name="Sheppard A.E."/>
        </authorList>
    </citation>
    <scope>NUCLEOTIDE SEQUENCE [LARGE SCALE GENOMIC DNA]</scope>
    <source>
        <strain evidence="6 10">CAV1761</strain>
    </source>
</reference>
<evidence type="ECO:0000313" key="7">
    <source>
        <dbReference type="EMBL" id="OCO81182.1"/>
    </source>
</evidence>